<dbReference type="EMBL" id="JACHMN010000003">
    <property type="protein sequence ID" value="MBB5872902.1"/>
    <property type="molecule type" value="Genomic_DNA"/>
</dbReference>
<gene>
    <name evidence="1" type="ORF">F4553_006336</name>
</gene>
<organism evidence="1 2">
    <name type="scientific">Allocatelliglobosispora scoriae</name>
    <dbReference type="NCBI Taxonomy" id="643052"/>
    <lineage>
        <taxon>Bacteria</taxon>
        <taxon>Bacillati</taxon>
        <taxon>Actinomycetota</taxon>
        <taxon>Actinomycetes</taxon>
        <taxon>Micromonosporales</taxon>
        <taxon>Micromonosporaceae</taxon>
        <taxon>Allocatelliglobosispora</taxon>
    </lineage>
</organism>
<accession>A0A841C1G2</accession>
<keyword evidence="2" id="KW-1185">Reference proteome</keyword>
<comment type="caution">
    <text evidence="1">The sequence shown here is derived from an EMBL/GenBank/DDBJ whole genome shotgun (WGS) entry which is preliminary data.</text>
</comment>
<reference evidence="1 2" key="1">
    <citation type="submission" date="2020-08" db="EMBL/GenBank/DDBJ databases">
        <title>Sequencing the genomes of 1000 actinobacteria strains.</title>
        <authorList>
            <person name="Klenk H.-P."/>
        </authorList>
    </citation>
    <scope>NUCLEOTIDE SEQUENCE [LARGE SCALE GENOMIC DNA]</scope>
    <source>
        <strain evidence="1 2">DSM 45362</strain>
    </source>
</reference>
<evidence type="ECO:0000313" key="1">
    <source>
        <dbReference type="EMBL" id="MBB5872902.1"/>
    </source>
</evidence>
<sequence length="133" mass="13574">MTDYTDEERQTLRTAAFGAMMLVSNADPGFFATIKESMAGSKVLAGSSPELRDLLKSGGLPQVPKGSPAEMETGVLAALQQSTTILQSKAPAELDGFRSAIVAACDKVADASGGVTEPETAAVTKVKAALGVG</sequence>
<dbReference type="Proteomes" id="UP000587527">
    <property type="component" value="Unassembled WGS sequence"/>
</dbReference>
<name>A0A841C1G2_9ACTN</name>
<proteinExistence type="predicted"/>
<protein>
    <submittedName>
        <fullName evidence="1">Uncharacterized protein</fullName>
    </submittedName>
</protein>
<evidence type="ECO:0000313" key="2">
    <source>
        <dbReference type="Proteomes" id="UP000587527"/>
    </source>
</evidence>
<dbReference type="RefSeq" id="WP_184843228.1">
    <property type="nucleotide sequence ID" value="NZ_JACHMN010000003.1"/>
</dbReference>
<dbReference type="AlphaFoldDB" id="A0A841C1G2"/>